<keyword evidence="2" id="KW-0012">Acyltransferase</keyword>
<accession>A0A7G9QZK8</accession>
<protein>
    <submittedName>
        <fullName evidence="4">GNAT family N-acetyltransferase</fullName>
    </submittedName>
</protein>
<name>A0A7G9QZK8_9MICO</name>
<gene>
    <name evidence="4" type="ORF">H9L10_10830</name>
</gene>
<evidence type="ECO:0000256" key="1">
    <source>
        <dbReference type="ARBA" id="ARBA00022679"/>
    </source>
</evidence>
<dbReference type="KEGG" id="pei:H9L10_10830"/>
<dbReference type="Gene3D" id="3.40.630.30">
    <property type="match status" value="1"/>
</dbReference>
<evidence type="ECO:0000259" key="3">
    <source>
        <dbReference type="PROSITE" id="PS51186"/>
    </source>
</evidence>
<dbReference type="AlphaFoldDB" id="A0A7G9QZK8"/>
<dbReference type="Proteomes" id="UP000515976">
    <property type="component" value="Chromosome"/>
</dbReference>
<keyword evidence="5" id="KW-1185">Reference proteome</keyword>
<sequence length="175" mass="19183">MSDISVRALGAEDWEQYRSMRLTALRESPEAFVAKLADEESEPEAFWRARMERSTRLLAERDGEALGIASVGEVGEDHEGHAQLFGLFVRPEARGTGVAAALVRAGARVATEQGRTQLYYWVGTDNGRAVAFASSFGFRPTGTRRPMRVVSEDDGEEEIAMTLPLSGDRGGMPDF</sequence>
<dbReference type="RefSeq" id="WP_166102509.1">
    <property type="nucleotide sequence ID" value="NZ_BMMY01000008.1"/>
</dbReference>
<dbReference type="EMBL" id="CP060712">
    <property type="protein sequence ID" value="QNN48783.1"/>
    <property type="molecule type" value="Genomic_DNA"/>
</dbReference>
<dbReference type="PANTHER" id="PTHR43877:SF1">
    <property type="entry name" value="ACETYLTRANSFERASE"/>
    <property type="match status" value="1"/>
</dbReference>
<dbReference type="InterPro" id="IPR000182">
    <property type="entry name" value="GNAT_dom"/>
</dbReference>
<proteinExistence type="predicted"/>
<evidence type="ECO:0000313" key="4">
    <source>
        <dbReference type="EMBL" id="QNN48783.1"/>
    </source>
</evidence>
<reference evidence="4 5" key="1">
    <citation type="submission" date="2020-08" db="EMBL/GenBank/DDBJ databases">
        <title>Genome sequence of Phycicoccus endophyticus JCM 31784T.</title>
        <authorList>
            <person name="Hyun D.-W."/>
            <person name="Bae J.-W."/>
        </authorList>
    </citation>
    <scope>NUCLEOTIDE SEQUENCE [LARGE SCALE GENOMIC DNA]</scope>
    <source>
        <strain evidence="4 5">JCM 31784</strain>
    </source>
</reference>
<dbReference type="GO" id="GO:0016747">
    <property type="term" value="F:acyltransferase activity, transferring groups other than amino-acyl groups"/>
    <property type="evidence" value="ECO:0007669"/>
    <property type="project" value="InterPro"/>
</dbReference>
<evidence type="ECO:0000313" key="5">
    <source>
        <dbReference type="Proteomes" id="UP000515976"/>
    </source>
</evidence>
<dbReference type="InterPro" id="IPR016181">
    <property type="entry name" value="Acyl_CoA_acyltransferase"/>
</dbReference>
<organism evidence="4 5">
    <name type="scientific">Phycicoccus endophyticus</name>
    <dbReference type="NCBI Taxonomy" id="1690220"/>
    <lineage>
        <taxon>Bacteria</taxon>
        <taxon>Bacillati</taxon>
        <taxon>Actinomycetota</taxon>
        <taxon>Actinomycetes</taxon>
        <taxon>Micrococcales</taxon>
        <taxon>Intrasporangiaceae</taxon>
        <taxon>Phycicoccus</taxon>
    </lineage>
</organism>
<dbReference type="SUPFAM" id="SSF55729">
    <property type="entry name" value="Acyl-CoA N-acyltransferases (Nat)"/>
    <property type="match status" value="1"/>
</dbReference>
<feature type="domain" description="N-acetyltransferase" evidence="3">
    <location>
        <begin position="4"/>
        <end position="166"/>
    </location>
</feature>
<dbReference type="InterPro" id="IPR050832">
    <property type="entry name" value="Bact_Acetyltransf"/>
</dbReference>
<evidence type="ECO:0000256" key="2">
    <source>
        <dbReference type="ARBA" id="ARBA00023315"/>
    </source>
</evidence>
<keyword evidence="1 4" id="KW-0808">Transferase</keyword>
<dbReference type="CDD" id="cd04301">
    <property type="entry name" value="NAT_SF"/>
    <property type="match status" value="1"/>
</dbReference>
<dbReference type="Pfam" id="PF00583">
    <property type="entry name" value="Acetyltransf_1"/>
    <property type="match status" value="1"/>
</dbReference>
<dbReference type="PROSITE" id="PS51186">
    <property type="entry name" value="GNAT"/>
    <property type="match status" value="1"/>
</dbReference>
<dbReference type="PANTHER" id="PTHR43877">
    <property type="entry name" value="AMINOALKYLPHOSPHONATE N-ACETYLTRANSFERASE-RELATED-RELATED"/>
    <property type="match status" value="1"/>
</dbReference>